<name>A0A9D3Z2T0_DREPO</name>
<feature type="region of interest" description="Disordered" evidence="1">
    <location>
        <begin position="42"/>
        <end position="74"/>
    </location>
</feature>
<reference evidence="2" key="2">
    <citation type="submission" date="2020-11" db="EMBL/GenBank/DDBJ databases">
        <authorList>
            <person name="McCartney M.A."/>
            <person name="Auch B."/>
            <person name="Kono T."/>
            <person name="Mallez S."/>
            <person name="Becker A."/>
            <person name="Gohl D.M."/>
            <person name="Silverstein K.A.T."/>
            <person name="Koren S."/>
            <person name="Bechman K.B."/>
            <person name="Herman A."/>
            <person name="Abrahante J.E."/>
            <person name="Garbe J."/>
        </authorList>
    </citation>
    <scope>NUCLEOTIDE SEQUENCE</scope>
    <source>
        <strain evidence="2">Duluth1</strain>
        <tissue evidence="2">Whole animal</tissue>
    </source>
</reference>
<dbReference type="Proteomes" id="UP000828390">
    <property type="component" value="Unassembled WGS sequence"/>
</dbReference>
<proteinExistence type="predicted"/>
<evidence type="ECO:0000313" key="2">
    <source>
        <dbReference type="EMBL" id="KAH3712028.1"/>
    </source>
</evidence>
<comment type="caution">
    <text evidence="2">The sequence shown here is derived from an EMBL/GenBank/DDBJ whole genome shotgun (WGS) entry which is preliminary data.</text>
</comment>
<protein>
    <submittedName>
        <fullName evidence="2">Uncharacterized protein</fullName>
    </submittedName>
</protein>
<gene>
    <name evidence="2" type="ORF">DPMN_071705</name>
</gene>
<dbReference type="AlphaFoldDB" id="A0A9D3Z2T0"/>
<evidence type="ECO:0000313" key="3">
    <source>
        <dbReference type="Proteomes" id="UP000828390"/>
    </source>
</evidence>
<evidence type="ECO:0000256" key="1">
    <source>
        <dbReference type="SAM" id="MobiDB-lite"/>
    </source>
</evidence>
<sequence length="136" mass="15975">MTFSRQTLTFKILIQLFIPKNSHASYTNIQLNYTLNIPQSNVDGNHSSGIADEQRDGNDSHNQPPERSKDQNFEEIITLNGCGKMKRRQSPAVIRSHQCSQEKDPELYSYNRLLLFMPWRNEQQYKEVKLQLLEQY</sequence>
<keyword evidence="3" id="KW-1185">Reference proteome</keyword>
<reference evidence="2" key="1">
    <citation type="journal article" date="2019" name="bioRxiv">
        <title>The Genome of the Zebra Mussel, Dreissena polymorpha: A Resource for Invasive Species Research.</title>
        <authorList>
            <person name="McCartney M.A."/>
            <person name="Auch B."/>
            <person name="Kono T."/>
            <person name="Mallez S."/>
            <person name="Zhang Y."/>
            <person name="Obille A."/>
            <person name="Becker A."/>
            <person name="Abrahante J.E."/>
            <person name="Garbe J."/>
            <person name="Badalamenti J.P."/>
            <person name="Herman A."/>
            <person name="Mangelson H."/>
            <person name="Liachko I."/>
            <person name="Sullivan S."/>
            <person name="Sone E.D."/>
            <person name="Koren S."/>
            <person name="Silverstein K.A.T."/>
            <person name="Beckman K.B."/>
            <person name="Gohl D.M."/>
        </authorList>
    </citation>
    <scope>NUCLEOTIDE SEQUENCE</scope>
    <source>
        <strain evidence="2">Duluth1</strain>
        <tissue evidence="2">Whole animal</tissue>
    </source>
</reference>
<accession>A0A9D3Z2T0</accession>
<dbReference type="EMBL" id="JAIWYP010000014">
    <property type="protein sequence ID" value="KAH3712028.1"/>
    <property type="molecule type" value="Genomic_DNA"/>
</dbReference>
<feature type="compositionally biased region" description="Basic and acidic residues" evidence="1">
    <location>
        <begin position="52"/>
        <end position="72"/>
    </location>
</feature>
<organism evidence="2 3">
    <name type="scientific">Dreissena polymorpha</name>
    <name type="common">Zebra mussel</name>
    <name type="synonym">Mytilus polymorpha</name>
    <dbReference type="NCBI Taxonomy" id="45954"/>
    <lineage>
        <taxon>Eukaryota</taxon>
        <taxon>Metazoa</taxon>
        <taxon>Spiralia</taxon>
        <taxon>Lophotrochozoa</taxon>
        <taxon>Mollusca</taxon>
        <taxon>Bivalvia</taxon>
        <taxon>Autobranchia</taxon>
        <taxon>Heteroconchia</taxon>
        <taxon>Euheterodonta</taxon>
        <taxon>Imparidentia</taxon>
        <taxon>Neoheterodontei</taxon>
        <taxon>Myida</taxon>
        <taxon>Dreissenoidea</taxon>
        <taxon>Dreissenidae</taxon>
        <taxon>Dreissena</taxon>
    </lineage>
</organism>